<feature type="domain" description="NADH:flavin oxidoreductase/NADH oxidase N-terminal" evidence="6">
    <location>
        <begin position="4"/>
        <end position="326"/>
    </location>
</feature>
<dbReference type="InterPro" id="IPR001155">
    <property type="entry name" value="OxRdtase_FMN_N"/>
</dbReference>
<evidence type="ECO:0000256" key="1">
    <source>
        <dbReference type="ARBA" id="ARBA00001917"/>
    </source>
</evidence>
<name>A0A1H8GA13_9BACI</name>
<dbReference type="PANTHER" id="PTHR43303:SF4">
    <property type="entry name" value="NADPH DEHYDROGENASE C23G7.10C-RELATED"/>
    <property type="match status" value="1"/>
</dbReference>
<keyword evidence="3" id="KW-0288">FMN</keyword>
<evidence type="ECO:0000313" key="8">
    <source>
        <dbReference type="Proteomes" id="UP000199300"/>
    </source>
</evidence>
<evidence type="ECO:0000256" key="2">
    <source>
        <dbReference type="ARBA" id="ARBA00022630"/>
    </source>
</evidence>
<dbReference type="Gene3D" id="3.20.20.70">
    <property type="entry name" value="Aldolase class I"/>
    <property type="match status" value="1"/>
</dbReference>
<gene>
    <name evidence="7" type="ORF">SAMN04488134_1016</name>
</gene>
<dbReference type="RefSeq" id="WP_091493294.1">
    <property type="nucleotide sequence ID" value="NZ_FODJ01000001.1"/>
</dbReference>
<keyword evidence="4" id="KW-0521">NADP</keyword>
<evidence type="ECO:0000256" key="3">
    <source>
        <dbReference type="ARBA" id="ARBA00022643"/>
    </source>
</evidence>
<protein>
    <submittedName>
        <fullName evidence="7">NADPH2 dehydrogenase</fullName>
    </submittedName>
</protein>
<dbReference type="GO" id="GO:0050661">
    <property type="term" value="F:NADP binding"/>
    <property type="evidence" value="ECO:0007669"/>
    <property type="project" value="InterPro"/>
</dbReference>
<evidence type="ECO:0000256" key="4">
    <source>
        <dbReference type="ARBA" id="ARBA00022857"/>
    </source>
</evidence>
<keyword evidence="2" id="KW-0285">Flavoprotein</keyword>
<keyword evidence="8" id="KW-1185">Reference proteome</keyword>
<dbReference type="STRING" id="872970.SAMN04488134_1016"/>
<dbReference type="InterPro" id="IPR013785">
    <property type="entry name" value="Aldolase_TIM"/>
</dbReference>
<dbReference type="EMBL" id="FODJ01000001">
    <property type="protein sequence ID" value="SEN40594.1"/>
    <property type="molecule type" value="Genomic_DNA"/>
</dbReference>
<evidence type="ECO:0000259" key="6">
    <source>
        <dbReference type="Pfam" id="PF00724"/>
    </source>
</evidence>
<organism evidence="7 8">
    <name type="scientific">Amphibacillus marinus</name>
    <dbReference type="NCBI Taxonomy" id="872970"/>
    <lineage>
        <taxon>Bacteria</taxon>
        <taxon>Bacillati</taxon>
        <taxon>Bacillota</taxon>
        <taxon>Bacilli</taxon>
        <taxon>Bacillales</taxon>
        <taxon>Bacillaceae</taxon>
        <taxon>Amphibacillus</taxon>
    </lineage>
</organism>
<evidence type="ECO:0000313" key="7">
    <source>
        <dbReference type="EMBL" id="SEN40594.1"/>
    </source>
</evidence>
<reference evidence="7 8" key="1">
    <citation type="submission" date="2016-10" db="EMBL/GenBank/DDBJ databases">
        <authorList>
            <person name="de Groot N.N."/>
        </authorList>
    </citation>
    <scope>NUCLEOTIDE SEQUENCE [LARGE SCALE GENOMIC DNA]</scope>
    <source>
        <strain evidence="7 8">CGMCC 1.10434</strain>
    </source>
</reference>
<dbReference type="GO" id="GO:0010181">
    <property type="term" value="F:FMN binding"/>
    <property type="evidence" value="ECO:0007669"/>
    <property type="project" value="InterPro"/>
</dbReference>
<dbReference type="AlphaFoldDB" id="A0A1H8GA13"/>
<dbReference type="InterPro" id="IPR044152">
    <property type="entry name" value="YqjM-like"/>
</dbReference>
<dbReference type="NCBIfam" id="NF010047">
    <property type="entry name" value="PRK13523.1"/>
    <property type="match status" value="1"/>
</dbReference>
<dbReference type="CDD" id="cd02932">
    <property type="entry name" value="OYE_YqiM_FMN"/>
    <property type="match status" value="1"/>
</dbReference>
<keyword evidence="5" id="KW-0560">Oxidoreductase</keyword>
<dbReference type="SUPFAM" id="SSF51395">
    <property type="entry name" value="FMN-linked oxidoreductases"/>
    <property type="match status" value="1"/>
</dbReference>
<comment type="cofactor">
    <cofactor evidence="1">
        <name>FMN</name>
        <dbReference type="ChEBI" id="CHEBI:58210"/>
    </cofactor>
</comment>
<proteinExistence type="predicted"/>
<dbReference type="GO" id="GO:0003959">
    <property type="term" value="F:NADPH dehydrogenase activity"/>
    <property type="evidence" value="ECO:0007669"/>
    <property type="project" value="InterPro"/>
</dbReference>
<accession>A0A1H8GA13</accession>
<dbReference type="Pfam" id="PF00724">
    <property type="entry name" value="Oxidored_FMN"/>
    <property type="match status" value="1"/>
</dbReference>
<dbReference type="Proteomes" id="UP000199300">
    <property type="component" value="Unassembled WGS sequence"/>
</dbReference>
<dbReference type="OrthoDB" id="9772736at2"/>
<dbReference type="PANTHER" id="PTHR43303">
    <property type="entry name" value="NADPH DEHYDROGENASE C23G7.10C-RELATED"/>
    <property type="match status" value="1"/>
</dbReference>
<evidence type="ECO:0000256" key="5">
    <source>
        <dbReference type="ARBA" id="ARBA00023002"/>
    </source>
</evidence>
<sequence length="340" mass="37826">MTVKLFEPITFKSVTLPNRIVMAPMCMFSVEQEDGQVTPFHITHYETRAVGQVGLVMLEATAILPEGRIKTTDLGIWHDTHINGLKTINARIHAHQVKSAIQLAHAGRKARTGSACYAPSQLAASDSEPTPVEMTIADIQKVIDAFKEGAIRAKAADFDIIELHAAHGYLINQFLSPLANKRIDHYGGSRENRYRFLKEIIAAVKTVWQGPIFVRISADEYDAEGNSMDDFIYFSTEMKQQGIDLIDVSTGGIAQHAKIDVFPGYQTKHAEIIKHQANIATGAVGLITEGIQAEEILKNERADLIFIGRALLKNPYWAKEAADQLEYELTAPQQYIRGWQ</sequence>